<protein>
    <submittedName>
        <fullName evidence="3">Uncharacterized protein</fullName>
    </submittedName>
</protein>
<evidence type="ECO:0000313" key="4">
    <source>
        <dbReference type="Proteomes" id="UP000737018"/>
    </source>
</evidence>
<feature type="transmembrane region" description="Helical" evidence="2">
    <location>
        <begin position="119"/>
        <end position="141"/>
    </location>
</feature>
<organism evidence="3 4">
    <name type="scientific">Castanea mollissima</name>
    <name type="common">Chinese chestnut</name>
    <dbReference type="NCBI Taxonomy" id="60419"/>
    <lineage>
        <taxon>Eukaryota</taxon>
        <taxon>Viridiplantae</taxon>
        <taxon>Streptophyta</taxon>
        <taxon>Embryophyta</taxon>
        <taxon>Tracheophyta</taxon>
        <taxon>Spermatophyta</taxon>
        <taxon>Magnoliopsida</taxon>
        <taxon>eudicotyledons</taxon>
        <taxon>Gunneridae</taxon>
        <taxon>Pentapetalae</taxon>
        <taxon>rosids</taxon>
        <taxon>fabids</taxon>
        <taxon>Fagales</taxon>
        <taxon>Fagaceae</taxon>
        <taxon>Castanea</taxon>
    </lineage>
</organism>
<feature type="transmembrane region" description="Helical" evidence="2">
    <location>
        <begin position="21"/>
        <end position="45"/>
    </location>
</feature>
<feature type="transmembrane region" description="Helical" evidence="2">
    <location>
        <begin position="65"/>
        <end position="89"/>
    </location>
</feature>
<gene>
    <name evidence="3" type="ORF">CMV_007160</name>
</gene>
<dbReference type="Gene3D" id="1.20.1070.10">
    <property type="entry name" value="Rhodopsin 7-helix transmembrane proteins"/>
    <property type="match status" value="1"/>
</dbReference>
<dbReference type="EMBL" id="JRKL02000699">
    <property type="protein sequence ID" value="KAF3969011.1"/>
    <property type="molecule type" value="Genomic_DNA"/>
</dbReference>
<comment type="caution">
    <text evidence="3">The sequence shown here is derived from an EMBL/GenBank/DDBJ whole genome shotgun (WGS) entry which is preliminary data.</text>
</comment>
<reference evidence="3" key="1">
    <citation type="submission" date="2020-03" db="EMBL/GenBank/DDBJ databases">
        <title>Castanea mollissima Vanexum genome sequencing.</title>
        <authorList>
            <person name="Staton M."/>
        </authorList>
    </citation>
    <scope>NUCLEOTIDE SEQUENCE</scope>
    <source>
        <tissue evidence="3">Leaf</tissue>
    </source>
</reference>
<sequence length="212" mass="24014">MDDEVLRVEVKKMKMNRRDTAAVCAIALRITGSLITMVLLLWTIHSGVEIATETEAYMDYEYSQWAFHVGVVTMFFGFVFLALGIPILADLILKLTEQLEQQEEENGTHQAREMMNREVIGGILVNVITAFMLLWGIYTAIRLAMEPRGDSKYHFLTFSIGVITIVFGCLYFIFGLAITLELALDLSSRLQQKEKKGSSIHKGHNKNVKCFV</sequence>
<proteinExistence type="predicted"/>
<evidence type="ECO:0000313" key="3">
    <source>
        <dbReference type="EMBL" id="KAF3969011.1"/>
    </source>
</evidence>
<keyword evidence="2" id="KW-0472">Membrane</keyword>
<keyword evidence="2" id="KW-0812">Transmembrane</keyword>
<dbReference type="OrthoDB" id="996069at2759"/>
<evidence type="ECO:0000256" key="2">
    <source>
        <dbReference type="SAM" id="Phobius"/>
    </source>
</evidence>
<keyword evidence="4" id="KW-1185">Reference proteome</keyword>
<evidence type="ECO:0000256" key="1">
    <source>
        <dbReference type="SAM" id="Coils"/>
    </source>
</evidence>
<keyword evidence="1" id="KW-0175">Coiled coil</keyword>
<dbReference type="Proteomes" id="UP000737018">
    <property type="component" value="Unassembled WGS sequence"/>
</dbReference>
<feature type="transmembrane region" description="Helical" evidence="2">
    <location>
        <begin position="153"/>
        <end position="184"/>
    </location>
</feature>
<name>A0A8J4W321_9ROSI</name>
<keyword evidence="2" id="KW-1133">Transmembrane helix</keyword>
<feature type="coiled-coil region" evidence="1">
    <location>
        <begin position="85"/>
        <end position="112"/>
    </location>
</feature>
<accession>A0A8J4W321</accession>
<dbReference type="AlphaFoldDB" id="A0A8J4W321"/>